<evidence type="ECO:0000313" key="2">
    <source>
        <dbReference type="EMBL" id="GAT78111.1"/>
    </source>
</evidence>
<proteinExistence type="predicted"/>
<feature type="transmembrane region" description="Helical" evidence="1">
    <location>
        <begin position="13"/>
        <end position="36"/>
    </location>
</feature>
<dbReference type="RefSeq" id="WP_236717373.1">
    <property type="nucleotide sequence ID" value="NZ_BDDM01000102.1"/>
</dbReference>
<dbReference type="AlphaFoldDB" id="A0A161M189"/>
<sequence length="321" mass="36886">MLTYIKNHMNNNLLTYILISTIAIIAILFTVAAFYIRLYYNYKYSIAPFVKKISTLSPDRLGQKFTLADSTIKEISSAYKNIEICIGKIIITDQDIIKEYNDNNSEENNELIKKHTQYLEENTTGKNKTTYHNIQERIKLGVALEKIFIRHASNVPDISLIHHMLSYIYAPDYLHSLYNMLDDTIEKKSDYCTAHSTTPIKIQIKNLPDTMSNQFLINIAFEKTLTSKKNPELLIPLNANIRFLISLPNNDNTTLYYLSGAIETYTSQPIHTTITTTKETSSNISKSSIIGAKYILPNFVIQHNASKSHIQQLYDTQQRIR</sequence>
<comment type="caution">
    <text evidence="2">The sequence shown here is derived from an EMBL/GenBank/DDBJ whole genome shotgun (WGS) entry which is preliminary data.</text>
</comment>
<dbReference type="EMBL" id="BDDM01000102">
    <property type="protein sequence ID" value="GAT78111.1"/>
    <property type="molecule type" value="Genomic_DNA"/>
</dbReference>
<keyword evidence="1" id="KW-0472">Membrane</keyword>
<keyword evidence="1" id="KW-1133">Transmembrane helix</keyword>
<organism evidence="2 3">
    <name type="scientific">Ehrlichia ruminantium</name>
    <name type="common">heartwater rickettsia</name>
    <name type="synonym">Cowdria ruminantium</name>
    <dbReference type="NCBI Taxonomy" id="779"/>
    <lineage>
        <taxon>Bacteria</taxon>
        <taxon>Pseudomonadati</taxon>
        <taxon>Pseudomonadota</taxon>
        <taxon>Alphaproteobacteria</taxon>
        <taxon>Rickettsiales</taxon>
        <taxon>Anaplasmataceae</taxon>
        <taxon>Ehrlichia</taxon>
    </lineage>
</organism>
<gene>
    <name evidence="2" type="ORF">EHRUM3_03230</name>
</gene>
<protein>
    <submittedName>
        <fullName evidence="2">Putative membrane protein</fullName>
    </submittedName>
</protein>
<keyword evidence="1" id="KW-0812">Transmembrane</keyword>
<reference evidence="3" key="1">
    <citation type="submission" date="2016-05" db="EMBL/GenBank/DDBJ databases">
        <title>Draft genome sequences of four strains of Ehrlichia ruminantium, a tick-borne pathogen of ruminants, isolated from Zimbabwe, The Gambia and Ghana.</title>
        <authorList>
            <person name="Nakao R."/>
            <person name="Jongejan F."/>
            <person name="Sugimoto C."/>
        </authorList>
    </citation>
    <scope>NUCLEOTIDE SEQUENCE [LARGE SCALE GENOMIC DNA]</scope>
    <source>
        <strain evidence="3">Pokoase 417</strain>
    </source>
</reference>
<dbReference type="Proteomes" id="UP000092731">
    <property type="component" value="Unassembled WGS sequence"/>
</dbReference>
<evidence type="ECO:0000313" key="3">
    <source>
        <dbReference type="Proteomes" id="UP000092731"/>
    </source>
</evidence>
<accession>A0A161M189</accession>
<evidence type="ECO:0000256" key="1">
    <source>
        <dbReference type="SAM" id="Phobius"/>
    </source>
</evidence>
<name>A0A161M189_EHRRU</name>